<accession>A0A918I3B9</accession>
<gene>
    <name evidence="1" type="ORF">GCM10010274_62900</name>
</gene>
<name>A0A918I3B9_9ACTN</name>
<dbReference type="Proteomes" id="UP000636661">
    <property type="component" value="Unassembled WGS sequence"/>
</dbReference>
<evidence type="ECO:0000313" key="1">
    <source>
        <dbReference type="EMBL" id="GGU65611.1"/>
    </source>
</evidence>
<comment type="caution">
    <text evidence="1">The sequence shown here is derived from an EMBL/GenBank/DDBJ whole genome shotgun (WGS) entry which is preliminary data.</text>
</comment>
<keyword evidence="2" id="KW-1185">Reference proteome</keyword>
<proteinExistence type="predicted"/>
<reference evidence="1" key="2">
    <citation type="submission" date="2020-09" db="EMBL/GenBank/DDBJ databases">
        <authorList>
            <person name="Sun Q."/>
            <person name="Ohkuma M."/>
        </authorList>
    </citation>
    <scope>NUCLEOTIDE SEQUENCE</scope>
    <source>
        <strain evidence="1">JCM 4391</strain>
    </source>
</reference>
<evidence type="ECO:0000313" key="2">
    <source>
        <dbReference type="Proteomes" id="UP000636661"/>
    </source>
</evidence>
<reference evidence="1" key="1">
    <citation type="journal article" date="2014" name="Int. J. Syst. Evol. Microbiol.">
        <title>Complete genome sequence of Corynebacterium casei LMG S-19264T (=DSM 44701T), isolated from a smear-ripened cheese.</title>
        <authorList>
            <consortium name="US DOE Joint Genome Institute (JGI-PGF)"/>
            <person name="Walter F."/>
            <person name="Albersmeier A."/>
            <person name="Kalinowski J."/>
            <person name="Ruckert C."/>
        </authorList>
    </citation>
    <scope>NUCLEOTIDE SEQUENCE</scope>
    <source>
        <strain evidence="1">JCM 4391</strain>
    </source>
</reference>
<dbReference type="EMBL" id="BMTP01000025">
    <property type="protein sequence ID" value="GGU65611.1"/>
    <property type="molecule type" value="Genomic_DNA"/>
</dbReference>
<sequence length="102" mass="11587">MPHLSAGATGGERPPEIQPACLSGRWVTGFNGNHDAYTSAVPHRRRRRRRLSAGRSPLVFLESRRRLPHRRPAWRLRDTGFRPRGDGTAVSLADRAVRRREV</sequence>
<protein>
    <submittedName>
        <fullName evidence="1">Uncharacterized protein</fullName>
    </submittedName>
</protein>
<organism evidence="1 2">
    <name type="scientific">Streptomyces lavendofoliae</name>
    <dbReference type="NCBI Taxonomy" id="67314"/>
    <lineage>
        <taxon>Bacteria</taxon>
        <taxon>Bacillati</taxon>
        <taxon>Actinomycetota</taxon>
        <taxon>Actinomycetes</taxon>
        <taxon>Kitasatosporales</taxon>
        <taxon>Streptomycetaceae</taxon>
        <taxon>Streptomyces</taxon>
    </lineage>
</organism>
<dbReference type="AlphaFoldDB" id="A0A918I3B9"/>